<evidence type="ECO:0000256" key="8">
    <source>
        <dbReference type="ARBA" id="ARBA00022779"/>
    </source>
</evidence>
<name>A0A964T1Z3_9HYPH</name>
<evidence type="ECO:0000256" key="1">
    <source>
        <dbReference type="ARBA" id="ARBA00004117"/>
    </source>
</evidence>
<dbReference type="AlphaFoldDB" id="A0A964T1Z3"/>
<dbReference type="PANTHER" id="PTHR30034">
    <property type="entry name" value="FLAGELLAR MOTOR SWITCH PROTEIN FLIM"/>
    <property type="match status" value="1"/>
</dbReference>
<evidence type="ECO:0000313" key="13">
    <source>
        <dbReference type="EMBL" id="MYZ46988.1"/>
    </source>
</evidence>
<proteinExistence type="inferred from homology"/>
<evidence type="ECO:0000256" key="4">
    <source>
        <dbReference type="ARBA" id="ARBA00021898"/>
    </source>
</evidence>
<keyword evidence="10" id="KW-0975">Bacterial flagellum</keyword>
<dbReference type="GO" id="GO:0005886">
    <property type="term" value="C:plasma membrane"/>
    <property type="evidence" value="ECO:0007669"/>
    <property type="project" value="UniProtKB-SubCell"/>
</dbReference>
<keyword evidence="13" id="KW-0966">Cell projection</keyword>
<dbReference type="Gene3D" id="3.40.1550.10">
    <property type="entry name" value="CheC-like"/>
    <property type="match status" value="1"/>
</dbReference>
<protein>
    <recommendedName>
        <fullName evidence="4">Flagellar motor switch protein FliM</fullName>
    </recommendedName>
</protein>
<keyword evidence="13" id="KW-0969">Cilium</keyword>
<dbReference type="PANTHER" id="PTHR30034:SF3">
    <property type="entry name" value="FLAGELLAR MOTOR SWITCH PROTEIN FLIM"/>
    <property type="match status" value="1"/>
</dbReference>
<keyword evidence="5" id="KW-1003">Cell membrane</keyword>
<gene>
    <name evidence="13" type="ORF">E4O86_04590</name>
</gene>
<comment type="similarity">
    <text evidence="3">Belongs to the FliM family.</text>
</comment>
<dbReference type="CDD" id="cd17908">
    <property type="entry name" value="FliM"/>
    <property type="match status" value="1"/>
</dbReference>
<keyword evidence="9" id="KW-0472">Membrane</keyword>
<dbReference type="GO" id="GO:0003774">
    <property type="term" value="F:cytoskeletal motor activity"/>
    <property type="evidence" value="ECO:0007669"/>
    <property type="project" value="InterPro"/>
</dbReference>
<dbReference type="Pfam" id="PF02154">
    <property type="entry name" value="FliM"/>
    <property type="match status" value="1"/>
</dbReference>
<evidence type="ECO:0000256" key="2">
    <source>
        <dbReference type="ARBA" id="ARBA00004417"/>
    </source>
</evidence>
<evidence type="ECO:0000256" key="6">
    <source>
        <dbReference type="ARBA" id="ARBA00022500"/>
    </source>
</evidence>
<dbReference type="GO" id="GO:0009425">
    <property type="term" value="C:bacterial-type flagellum basal body"/>
    <property type="evidence" value="ECO:0007669"/>
    <property type="project" value="UniProtKB-SubCell"/>
</dbReference>
<keyword evidence="13" id="KW-0282">Flagellum</keyword>
<evidence type="ECO:0000256" key="7">
    <source>
        <dbReference type="ARBA" id="ARBA00022519"/>
    </source>
</evidence>
<evidence type="ECO:0000313" key="14">
    <source>
        <dbReference type="Proteomes" id="UP000773614"/>
    </source>
</evidence>
<organism evidence="13 14">
    <name type="scientific">Propylenella binzhouense</name>
    <dbReference type="NCBI Taxonomy" id="2555902"/>
    <lineage>
        <taxon>Bacteria</taxon>
        <taxon>Pseudomonadati</taxon>
        <taxon>Pseudomonadota</taxon>
        <taxon>Alphaproteobacteria</taxon>
        <taxon>Hyphomicrobiales</taxon>
        <taxon>Propylenellaceae</taxon>
        <taxon>Propylenella</taxon>
    </lineage>
</organism>
<reference evidence="13" key="1">
    <citation type="submission" date="2019-03" db="EMBL/GenBank/DDBJ databases">
        <title>Afifella sp. nov., isolated from activated sludge.</title>
        <authorList>
            <person name="Li Q."/>
            <person name="Liu Y."/>
        </authorList>
    </citation>
    <scope>NUCLEOTIDE SEQUENCE</scope>
    <source>
        <strain evidence="13">L72</strain>
    </source>
</reference>
<evidence type="ECO:0000256" key="9">
    <source>
        <dbReference type="ARBA" id="ARBA00023136"/>
    </source>
</evidence>
<accession>A0A964T1Z3</accession>
<dbReference type="InterPro" id="IPR001689">
    <property type="entry name" value="Flag_FliM"/>
</dbReference>
<sequence length="314" mass="34568">MSAAGIADPDMQPPVHDRLLEVAGISIDRMPMLRVVFDRLATSCADALRPLSPSPILLSMEGVETGRIGDVLSAYQRGAVAAVLYASEWDTRILVGLDRDCTNAILEALFGGDGTEPQDPEDRAFTTIEMKVAQLVFEHVAAALAACFASVGEAPFKIERVETRLDFAVIGRRNNPAVVTRIAMQAHERGGDMFIVIPQSALTPMRQNLARVLSGDVSPSDPRWTRQIHSEVARTEVRLRAILEEREMTLGEVAELRAGMILPLEATPRTRVRLECADQPLFWCELGRSDSVYTLRVEDFIDKNEDVIDDLVSG</sequence>
<dbReference type="GO" id="GO:0071978">
    <property type="term" value="P:bacterial-type flagellum-dependent swarming motility"/>
    <property type="evidence" value="ECO:0007669"/>
    <property type="project" value="TreeGrafter"/>
</dbReference>
<keyword evidence="6" id="KW-0145">Chemotaxis</keyword>
<comment type="subcellular location">
    <subcellularLocation>
        <location evidence="1">Bacterial flagellum basal body</location>
    </subcellularLocation>
    <subcellularLocation>
        <location evidence="2">Cell inner membrane</location>
        <topology evidence="2">Peripheral membrane protein</topology>
    </subcellularLocation>
</comment>
<dbReference type="InterPro" id="IPR001543">
    <property type="entry name" value="FliN-like_C"/>
</dbReference>
<dbReference type="Proteomes" id="UP000773614">
    <property type="component" value="Unassembled WGS sequence"/>
</dbReference>
<dbReference type="OrthoDB" id="9806941at2"/>
<evidence type="ECO:0000256" key="3">
    <source>
        <dbReference type="ARBA" id="ARBA00011049"/>
    </source>
</evidence>
<evidence type="ECO:0000259" key="12">
    <source>
        <dbReference type="Pfam" id="PF01052"/>
    </source>
</evidence>
<keyword evidence="14" id="KW-1185">Reference proteome</keyword>
<dbReference type="Pfam" id="PF01052">
    <property type="entry name" value="FliMN_C"/>
    <property type="match status" value="1"/>
</dbReference>
<keyword evidence="7" id="KW-0997">Cell inner membrane</keyword>
<comment type="caution">
    <text evidence="13">The sequence shown here is derived from an EMBL/GenBank/DDBJ whole genome shotgun (WGS) entry which is preliminary data.</text>
</comment>
<feature type="domain" description="Flagellar motor switch protein FliN-like C-terminal" evidence="12">
    <location>
        <begin position="231"/>
        <end position="301"/>
    </location>
</feature>
<dbReference type="GO" id="GO:0050918">
    <property type="term" value="P:positive chemotaxis"/>
    <property type="evidence" value="ECO:0007669"/>
    <property type="project" value="TreeGrafter"/>
</dbReference>
<dbReference type="RefSeq" id="WP_161139331.1">
    <property type="nucleotide sequence ID" value="NZ_SPKJ01000008.1"/>
</dbReference>
<comment type="function">
    <text evidence="11">FliM is one of three proteins (FliG, FliN, FliM) that forms the rotor-mounted switch complex (C ring), located at the base of the basal body. This complex interacts with the CheY and CheZ chemotaxis proteins, in addition to contacting components of the motor that determine the direction of flagellar rotation.</text>
</comment>
<dbReference type="SUPFAM" id="SSF103039">
    <property type="entry name" value="CheC-like"/>
    <property type="match status" value="1"/>
</dbReference>
<keyword evidence="8" id="KW-0283">Flagellar rotation</keyword>
<evidence type="ECO:0000256" key="5">
    <source>
        <dbReference type="ARBA" id="ARBA00022475"/>
    </source>
</evidence>
<dbReference type="EMBL" id="SPKJ01000008">
    <property type="protein sequence ID" value="MYZ46988.1"/>
    <property type="molecule type" value="Genomic_DNA"/>
</dbReference>
<evidence type="ECO:0000256" key="10">
    <source>
        <dbReference type="ARBA" id="ARBA00023143"/>
    </source>
</evidence>
<dbReference type="InterPro" id="IPR028976">
    <property type="entry name" value="CheC-like_sf"/>
</dbReference>
<dbReference type="InterPro" id="IPR036429">
    <property type="entry name" value="SpoA-like_sf"/>
</dbReference>
<evidence type="ECO:0000256" key="11">
    <source>
        <dbReference type="ARBA" id="ARBA00025044"/>
    </source>
</evidence>
<dbReference type="Gene3D" id="2.30.330.10">
    <property type="entry name" value="SpoA-like"/>
    <property type="match status" value="1"/>
</dbReference>
<dbReference type="SUPFAM" id="SSF101801">
    <property type="entry name" value="Surface presentation of antigens (SPOA)"/>
    <property type="match status" value="1"/>
</dbReference>